<dbReference type="Pfam" id="PF00589">
    <property type="entry name" value="Phage_integrase"/>
    <property type="match status" value="1"/>
</dbReference>
<dbReference type="CDD" id="cd00397">
    <property type="entry name" value="DNA_BRE_C"/>
    <property type="match status" value="1"/>
</dbReference>
<dbReference type="InterPro" id="IPR050090">
    <property type="entry name" value="Tyrosine_recombinase_XerCD"/>
</dbReference>
<dbReference type="InterPro" id="IPR013762">
    <property type="entry name" value="Integrase-like_cat_sf"/>
</dbReference>
<keyword evidence="4" id="KW-1185">Reference proteome</keyword>
<dbReference type="RefSeq" id="WP_236401878.1">
    <property type="nucleotide sequence ID" value="NZ_JAKJHZ010000007.1"/>
</dbReference>
<evidence type="ECO:0000259" key="2">
    <source>
        <dbReference type="PROSITE" id="PS51898"/>
    </source>
</evidence>
<feature type="domain" description="Tyr recombinase" evidence="2">
    <location>
        <begin position="91"/>
        <end position="278"/>
    </location>
</feature>
<dbReference type="InterPro" id="IPR002104">
    <property type="entry name" value="Integrase_catalytic"/>
</dbReference>
<protein>
    <submittedName>
        <fullName evidence="3">Site-specific integrase</fullName>
    </submittedName>
</protein>
<evidence type="ECO:0000313" key="4">
    <source>
        <dbReference type="Proteomes" id="UP001201161"/>
    </source>
</evidence>
<evidence type="ECO:0000313" key="3">
    <source>
        <dbReference type="EMBL" id="MCF6378121.1"/>
    </source>
</evidence>
<dbReference type="InterPro" id="IPR011010">
    <property type="entry name" value="DNA_brk_join_enz"/>
</dbReference>
<sequence length="287" mass="31742">MLGALRRIASVFSDGRYDEHTFPWEVLVDEDLADHVWSTVGQQYSRNTAVKDASALRLMLKACYQVGLLTHDEYALARSFDARGVGKPRPPAGHYLSSADIAKLVEACASGRGNTVTRVRDTALVLTLASTAARGVEVTGARLEHLYPEHRRVWLQRTKSNKPRDAWLHPSAVVALRHWVDERGDRPGPLFVPLSRTRPLVHRGEMSTLQVWKILRDRSLEAGLPHTTPHDLRRFVVSSLLDHTDLAMVARIVGHTNPATTALYDRRPGIAQAAAVASLSLPTIPAP</sequence>
<dbReference type="Proteomes" id="UP001201161">
    <property type="component" value="Unassembled WGS sequence"/>
</dbReference>
<dbReference type="PANTHER" id="PTHR30349:SF88">
    <property type="entry name" value="BLL1584 PROTEIN"/>
    <property type="match status" value="1"/>
</dbReference>
<organism evidence="3 4">
    <name type="scientific">Nocardioides potassii</name>
    <dbReference type="NCBI Taxonomy" id="2911371"/>
    <lineage>
        <taxon>Bacteria</taxon>
        <taxon>Bacillati</taxon>
        <taxon>Actinomycetota</taxon>
        <taxon>Actinomycetes</taxon>
        <taxon>Propionibacteriales</taxon>
        <taxon>Nocardioidaceae</taxon>
        <taxon>Nocardioides</taxon>
    </lineage>
</organism>
<gene>
    <name evidence="3" type="ORF">L2K70_10955</name>
</gene>
<dbReference type="EMBL" id="JAKJHZ010000007">
    <property type="protein sequence ID" value="MCF6378121.1"/>
    <property type="molecule type" value="Genomic_DNA"/>
</dbReference>
<dbReference type="Gene3D" id="1.10.443.10">
    <property type="entry name" value="Intergrase catalytic core"/>
    <property type="match status" value="1"/>
</dbReference>
<dbReference type="PANTHER" id="PTHR30349">
    <property type="entry name" value="PHAGE INTEGRASE-RELATED"/>
    <property type="match status" value="1"/>
</dbReference>
<dbReference type="SUPFAM" id="SSF56349">
    <property type="entry name" value="DNA breaking-rejoining enzymes"/>
    <property type="match status" value="1"/>
</dbReference>
<name>A0ABS9HCU9_9ACTN</name>
<comment type="caution">
    <text evidence="3">The sequence shown here is derived from an EMBL/GenBank/DDBJ whole genome shotgun (WGS) entry which is preliminary data.</text>
</comment>
<accession>A0ABS9HCU9</accession>
<evidence type="ECO:0000256" key="1">
    <source>
        <dbReference type="ARBA" id="ARBA00023172"/>
    </source>
</evidence>
<proteinExistence type="predicted"/>
<keyword evidence="1" id="KW-0233">DNA recombination</keyword>
<dbReference type="PROSITE" id="PS51898">
    <property type="entry name" value="TYR_RECOMBINASE"/>
    <property type="match status" value="1"/>
</dbReference>
<reference evidence="3 4" key="1">
    <citation type="submission" date="2022-01" db="EMBL/GenBank/DDBJ databases">
        <title>Nocardioides sp. nov., an actinomycete isolated from mining soil.</title>
        <authorList>
            <person name="Liu L."/>
        </authorList>
    </citation>
    <scope>NUCLEOTIDE SEQUENCE [LARGE SCALE GENOMIC DNA]</scope>
    <source>
        <strain evidence="3 4">KLBMP 9356</strain>
    </source>
</reference>